<feature type="compositionally biased region" description="Polar residues" evidence="1">
    <location>
        <begin position="70"/>
        <end position="81"/>
    </location>
</feature>
<keyword evidence="3" id="KW-1185">Reference proteome</keyword>
<dbReference type="Proteomes" id="UP000078561">
    <property type="component" value="Unassembled WGS sequence"/>
</dbReference>
<feature type="compositionally biased region" description="Polar residues" evidence="1">
    <location>
        <begin position="23"/>
        <end position="35"/>
    </location>
</feature>
<feature type="compositionally biased region" description="Basic and acidic residues" evidence="1">
    <location>
        <begin position="13"/>
        <end position="22"/>
    </location>
</feature>
<dbReference type="EMBL" id="LT555164">
    <property type="protein sequence ID" value="SAM09611.1"/>
    <property type="molecule type" value="Genomic_DNA"/>
</dbReference>
<dbReference type="AlphaFoldDB" id="A0A163MX14"/>
<proteinExistence type="predicted"/>
<dbReference type="OrthoDB" id="2286670at2759"/>
<protein>
    <submittedName>
        <fullName evidence="2">Uncharacterized protein</fullName>
    </submittedName>
</protein>
<evidence type="ECO:0000313" key="3">
    <source>
        <dbReference type="Proteomes" id="UP000078561"/>
    </source>
</evidence>
<sequence>MDLLKKLTHHHDHKTDKDHKSDGSSSPAHSTTSNEDPAAHAKYLNDPMRTTTHGDSVGHFVDPMGGKPNTAANYDPTNTGA</sequence>
<organism evidence="2">
    <name type="scientific">Absidia glauca</name>
    <name type="common">Pin mould</name>
    <dbReference type="NCBI Taxonomy" id="4829"/>
    <lineage>
        <taxon>Eukaryota</taxon>
        <taxon>Fungi</taxon>
        <taxon>Fungi incertae sedis</taxon>
        <taxon>Mucoromycota</taxon>
        <taxon>Mucoromycotina</taxon>
        <taxon>Mucoromycetes</taxon>
        <taxon>Mucorales</taxon>
        <taxon>Cunninghamellaceae</taxon>
        <taxon>Absidia</taxon>
    </lineage>
</organism>
<reference evidence="2" key="1">
    <citation type="submission" date="2016-04" db="EMBL/GenBank/DDBJ databases">
        <authorList>
            <person name="Evans L.H."/>
            <person name="Alamgir A."/>
            <person name="Owens N."/>
            <person name="Weber N.D."/>
            <person name="Virtaneva K."/>
            <person name="Barbian K."/>
            <person name="Babar A."/>
            <person name="Rosenke K."/>
        </authorList>
    </citation>
    <scope>NUCLEOTIDE SEQUENCE [LARGE SCALE GENOMIC DNA]</scope>
    <source>
        <strain evidence="2">CBS 101.48</strain>
    </source>
</reference>
<evidence type="ECO:0000256" key="1">
    <source>
        <dbReference type="SAM" id="MobiDB-lite"/>
    </source>
</evidence>
<dbReference type="InParanoid" id="A0A163MX14"/>
<gene>
    <name evidence="2" type="primary">ABSGL_15312.1 scaffold 16604</name>
</gene>
<accession>A0A163MX14</accession>
<feature type="compositionally biased region" description="Basic residues" evidence="1">
    <location>
        <begin position="1"/>
        <end position="12"/>
    </location>
</feature>
<evidence type="ECO:0000313" key="2">
    <source>
        <dbReference type="EMBL" id="SAM09611.1"/>
    </source>
</evidence>
<feature type="region of interest" description="Disordered" evidence="1">
    <location>
        <begin position="1"/>
        <end position="81"/>
    </location>
</feature>
<name>A0A163MX14_ABSGL</name>